<feature type="non-terminal residue" evidence="1">
    <location>
        <position position="270"/>
    </location>
</feature>
<organism evidence="1">
    <name type="scientific">marine sediment metagenome</name>
    <dbReference type="NCBI Taxonomy" id="412755"/>
    <lineage>
        <taxon>unclassified sequences</taxon>
        <taxon>metagenomes</taxon>
        <taxon>ecological metagenomes</taxon>
    </lineage>
</organism>
<sequence length="270" mass="28672">GSDEAHSVVYGSDGNIYAAGYSSNSGTLEDFTVISLTSSGTERWVYKYDGPANSMDGAYSVVYGSDGNIYAAGFNSKGIGADQDFVVISLTSSGTENWIYCYNGTAGGTDGARSVVYGSDGNIYAAGNSSNSGTLKDFTVISLTSSGTERWVYAYDGPGNDWDVAYSIVYGSDGNIYVAGWSCGSGDYSDFTVISLTGGGTERWVYRYDGPGHHDLAYSIVYGSDGNIYAAGRINRYFIVISLMGSGRERWIFGYTAFLDDGAKSVTYGL</sequence>
<dbReference type="PANTHER" id="PTHR42754">
    <property type="entry name" value="ENDOGLUCANASE"/>
    <property type="match status" value="1"/>
</dbReference>
<name>X1JDC9_9ZZZZ</name>
<feature type="non-terminal residue" evidence="1">
    <location>
        <position position="1"/>
    </location>
</feature>
<dbReference type="InterPro" id="IPR013431">
    <property type="entry name" value="Delta_60_rpt"/>
</dbReference>
<dbReference type="SUPFAM" id="SSF101898">
    <property type="entry name" value="NHL repeat"/>
    <property type="match status" value="1"/>
</dbReference>
<comment type="caution">
    <text evidence="1">The sequence shown here is derived from an EMBL/GenBank/DDBJ whole genome shotgun (WGS) entry which is preliminary data.</text>
</comment>
<dbReference type="Gene3D" id="2.130.10.10">
    <property type="entry name" value="YVTN repeat-like/Quinoprotein amine dehydrogenase"/>
    <property type="match status" value="1"/>
</dbReference>
<evidence type="ECO:0000313" key="1">
    <source>
        <dbReference type="EMBL" id="GAH67778.1"/>
    </source>
</evidence>
<dbReference type="AlphaFoldDB" id="X1JDC9"/>
<dbReference type="EMBL" id="BARU01026868">
    <property type="protein sequence ID" value="GAH67778.1"/>
    <property type="molecule type" value="Genomic_DNA"/>
</dbReference>
<dbReference type="PANTHER" id="PTHR42754:SF1">
    <property type="entry name" value="LIPOPROTEIN"/>
    <property type="match status" value="1"/>
</dbReference>
<proteinExistence type="predicted"/>
<protein>
    <recommendedName>
        <fullName evidence="2">Bulb-type lectin domain-containing protein</fullName>
    </recommendedName>
</protein>
<dbReference type="InterPro" id="IPR015943">
    <property type="entry name" value="WD40/YVTN_repeat-like_dom_sf"/>
</dbReference>
<reference evidence="1" key="1">
    <citation type="journal article" date="2014" name="Front. Microbiol.">
        <title>High frequency of phylogenetically diverse reductive dehalogenase-homologous genes in deep subseafloor sedimentary metagenomes.</title>
        <authorList>
            <person name="Kawai M."/>
            <person name="Futagami T."/>
            <person name="Toyoda A."/>
            <person name="Takaki Y."/>
            <person name="Nishi S."/>
            <person name="Hori S."/>
            <person name="Arai W."/>
            <person name="Tsubouchi T."/>
            <person name="Morono Y."/>
            <person name="Uchiyama I."/>
            <person name="Ito T."/>
            <person name="Fujiyama A."/>
            <person name="Inagaki F."/>
            <person name="Takami H."/>
        </authorList>
    </citation>
    <scope>NUCLEOTIDE SEQUENCE</scope>
    <source>
        <strain evidence="1">Expedition CK06-06</strain>
    </source>
</reference>
<accession>X1JDC9</accession>
<gene>
    <name evidence="1" type="ORF">S03H2_43116</name>
</gene>
<evidence type="ECO:0008006" key="2">
    <source>
        <dbReference type="Google" id="ProtNLM"/>
    </source>
</evidence>
<dbReference type="NCBIfam" id="TIGR02608">
    <property type="entry name" value="delta_60_rpt"/>
    <property type="match status" value="4"/>
</dbReference>